<gene>
    <name evidence="3" type="ORF">LIER_33484</name>
</gene>
<protein>
    <submittedName>
        <fullName evidence="3">Oxidoreductase</fullName>
    </submittedName>
</protein>
<evidence type="ECO:0000313" key="3">
    <source>
        <dbReference type="EMBL" id="GAA0186196.1"/>
    </source>
</evidence>
<reference evidence="3 4" key="1">
    <citation type="submission" date="2024-01" db="EMBL/GenBank/DDBJ databases">
        <title>The complete chloroplast genome sequence of Lithospermum erythrorhizon: insights into the phylogenetic relationship among Boraginaceae species and the maternal lineages of purple gromwells.</title>
        <authorList>
            <person name="Okada T."/>
            <person name="Watanabe K."/>
        </authorList>
    </citation>
    <scope>NUCLEOTIDE SEQUENCE [LARGE SCALE GENOMIC DNA]</scope>
</reference>
<name>A0AAV3S235_LITER</name>
<dbReference type="Gene3D" id="3.40.1500.20">
    <property type="match status" value="1"/>
</dbReference>
<dbReference type="GO" id="GO:0010024">
    <property type="term" value="P:phytochromobilin biosynthetic process"/>
    <property type="evidence" value="ECO:0007669"/>
    <property type="project" value="InterPro"/>
</dbReference>
<accession>A0AAV3S235</accession>
<keyword evidence="2" id="KW-0560">Oxidoreductase</keyword>
<evidence type="ECO:0000256" key="1">
    <source>
        <dbReference type="ARBA" id="ARBA00006908"/>
    </source>
</evidence>
<keyword evidence="4" id="KW-1185">Reference proteome</keyword>
<comment type="similarity">
    <text evidence="1">Belongs to the HY2 family.</text>
</comment>
<dbReference type="AlphaFoldDB" id="A0AAV3S235"/>
<comment type="caution">
    <text evidence="3">The sequence shown here is derived from an EMBL/GenBank/DDBJ whole genome shotgun (WGS) entry which is preliminary data.</text>
</comment>
<evidence type="ECO:0000313" key="4">
    <source>
        <dbReference type="Proteomes" id="UP001454036"/>
    </source>
</evidence>
<dbReference type="GO" id="GO:0050619">
    <property type="term" value="F:phytochromobilin:ferredoxin oxidoreductase activity"/>
    <property type="evidence" value="ECO:0007669"/>
    <property type="project" value="TreeGrafter"/>
</dbReference>
<dbReference type="PANTHER" id="PTHR34557">
    <property type="entry name" value="PHYTOCHROMOBILIN:FERREDOXIN OXIDOREDUCTASE, CHLOROPLASTIC"/>
    <property type="match status" value="1"/>
</dbReference>
<dbReference type="InterPro" id="IPR009249">
    <property type="entry name" value="Ferredoxin-dep_bilin_Rdtase"/>
</dbReference>
<organism evidence="3 4">
    <name type="scientific">Lithospermum erythrorhizon</name>
    <name type="common">Purple gromwell</name>
    <name type="synonym">Lithospermum officinale var. erythrorhizon</name>
    <dbReference type="NCBI Taxonomy" id="34254"/>
    <lineage>
        <taxon>Eukaryota</taxon>
        <taxon>Viridiplantae</taxon>
        <taxon>Streptophyta</taxon>
        <taxon>Embryophyta</taxon>
        <taxon>Tracheophyta</taxon>
        <taxon>Spermatophyta</taxon>
        <taxon>Magnoliopsida</taxon>
        <taxon>eudicotyledons</taxon>
        <taxon>Gunneridae</taxon>
        <taxon>Pentapetalae</taxon>
        <taxon>asterids</taxon>
        <taxon>lamiids</taxon>
        <taxon>Boraginales</taxon>
        <taxon>Boraginaceae</taxon>
        <taxon>Boraginoideae</taxon>
        <taxon>Lithospermeae</taxon>
        <taxon>Lithospermum</taxon>
    </lineage>
</organism>
<dbReference type="GO" id="GO:0050897">
    <property type="term" value="F:cobalt ion binding"/>
    <property type="evidence" value="ECO:0007669"/>
    <property type="project" value="InterPro"/>
</dbReference>
<evidence type="ECO:0000256" key="2">
    <source>
        <dbReference type="ARBA" id="ARBA00023002"/>
    </source>
</evidence>
<proteinExistence type="inferred from homology"/>
<dbReference type="EMBL" id="BAABME010013457">
    <property type="protein sequence ID" value="GAA0186196.1"/>
    <property type="molecule type" value="Genomic_DNA"/>
</dbReference>
<dbReference type="Proteomes" id="UP001454036">
    <property type="component" value="Unassembled WGS sequence"/>
</dbReference>
<dbReference type="PANTHER" id="PTHR34557:SF1">
    <property type="entry name" value="PHYTOCHROMOBILIN:FERREDOXIN OXIDOREDUCTASE, CHLOROPLASTIC"/>
    <property type="match status" value="1"/>
</dbReference>
<sequence length="354" mass="40247">MEALCSFAASSSFSRIPKSSFSTHYDYCIKLHYSNGCSTTRLSMVVPCMSGKKSHSPSCSSTFLYEKFIEFALEETKCYTPLLPSPLQTKFSTLLAMDGNTELEMSSFESTKLRLWRNLSIKGKKNEGGVQVMDFAVFPKPEFDLPIFCANFFSVADINIVVLDLNPLYNVINEKGYKEKYYIGLIHLAAKYAELLPWGGKLTAESLQFFSPIVIWTKFSSCPEKYDALFSAFKDYYKAFLELMHQAEEETDVSRIRRNRAAQHKYLTWRTEKDPGHGMLSRLIGESMAKEVISGFLFNGVLDLGSATFNEYFPEYKCEDGSISVKRSMIGKSYEKRPWNANGEFIGDNRDNTS</sequence>
<dbReference type="Pfam" id="PF05996">
    <property type="entry name" value="Fe_bilin_red"/>
    <property type="match status" value="1"/>
</dbReference>